<dbReference type="EMBL" id="HBUF01584664">
    <property type="protein sequence ID" value="CAG6771364.1"/>
    <property type="molecule type" value="Transcribed_RNA"/>
</dbReference>
<feature type="compositionally biased region" description="Basic and acidic residues" evidence="2">
    <location>
        <begin position="361"/>
        <end position="370"/>
    </location>
</feature>
<sequence>MQSLEAADETENTFNLYEEFSKFNSCSVSGDPVHEDLDAALFDIHHSGLLESVDSFVPAPAQPQSNGHEIEVTHHNQLEEDRIDQILLDQESNIVKQEEEEEDDSNKESILADLGLKQDGSTQLGKLVRQQNLNFVTLTIHSETQFSIQLPNRAEVMFPLTPDTHDQFLTLISSNKIPTILYDYILTCSMAEQLFYSGCLIVYVQNYTRTLSCSSKYFTLLGRDYSHHFKDLNHMRASLPTRKDWSCKSLNQIESQLLNPPSNSPSTSLNSTKLNLDVREPCAYEKLIRDHRSRLAFAKPSIRRCTRQATQSLHRQRKHKLSEYGEQVARMNYLYELCKKNQKSEQSDVTKTNRGSSAATKSEKREPDTEQEKLLAFKFGVSQIGRLSKRYERPPDTNDWYPRLVEEYILEAERGESRVYNKVSVSRRPTNGEFLGQMYVDHEYKEDGPSQSGASYKFTLGSRRQTNRYIHQFIEIFTEKGCKSVKLTHVVAGQPAKVSCTKAMQEKQQQQAAAQQQRKPVLQVLNSQQQAPLPVQPQSSSQPASTLKTLIQSAVTPQRTVLQQQLCSPSVSSQQLSSTPLSSQQLLGVSSQQQLSSQQLSNSALSQHLTSPSVSNQQLSSTALTQQLTSQALSQQLSSSNVSSQLSNTALSQQLNSPSVSNQLNSQQLNSTVLSQQLSSPALSQQLGNSALSQQLNSSALSQQLSSPSLSQQLNNSALSQQLSQVSSQPQQYTVQTSQPSQHITLIQTSGSSSSQQQLPQLQIQIQQHQQNQQQQQQRPRVIIQNQQTGQSTTFLHQISKSELEAQIQEHNQQMLLKQQLQQQQQEQQKQVQQQHQHISIQFQPT</sequence>
<dbReference type="GO" id="GO:0003712">
    <property type="term" value="F:transcription coregulator activity"/>
    <property type="evidence" value="ECO:0007669"/>
    <property type="project" value="InterPro"/>
</dbReference>
<protein>
    <submittedName>
        <fullName evidence="3">Coagulation factor V</fullName>
    </submittedName>
</protein>
<keyword evidence="1" id="KW-0175">Coiled coil</keyword>
<dbReference type="InterPro" id="IPR021950">
    <property type="entry name" value="Spt20"/>
</dbReference>
<dbReference type="GO" id="GO:0000124">
    <property type="term" value="C:SAGA complex"/>
    <property type="evidence" value="ECO:0007669"/>
    <property type="project" value="InterPro"/>
</dbReference>
<feature type="compositionally biased region" description="Polar residues" evidence="2">
    <location>
        <begin position="349"/>
        <end position="360"/>
    </location>
</feature>
<reference evidence="3" key="1">
    <citation type="submission" date="2021-05" db="EMBL/GenBank/DDBJ databases">
        <authorList>
            <person name="Alioto T."/>
            <person name="Alioto T."/>
            <person name="Gomez Garrido J."/>
        </authorList>
    </citation>
    <scope>NUCLEOTIDE SEQUENCE</scope>
</reference>
<evidence type="ECO:0000313" key="3">
    <source>
        <dbReference type="EMBL" id="CAG6771363.1"/>
    </source>
</evidence>
<feature type="compositionally biased region" description="Low complexity" evidence="2">
    <location>
        <begin position="527"/>
        <end position="545"/>
    </location>
</feature>
<evidence type="ECO:0000256" key="1">
    <source>
        <dbReference type="SAM" id="Coils"/>
    </source>
</evidence>
<name>A0A8D9ARD5_9HEMI</name>
<feature type="region of interest" description="Disordered" evidence="2">
    <location>
        <begin position="527"/>
        <end position="546"/>
    </location>
</feature>
<dbReference type="AlphaFoldDB" id="A0A8D9ARD5"/>
<organism evidence="3">
    <name type="scientific">Cacopsylla melanoneura</name>
    <dbReference type="NCBI Taxonomy" id="428564"/>
    <lineage>
        <taxon>Eukaryota</taxon>
        <taxon>Metazoa</taxon>
        <taxon>Ecdysozoa</taxon>
        <taxon>Arthropoda</taxon>
        <taxon>Hexapoda</taxon>
        <taxon>Insecta</taxon>
        <taxon>Pterygota</taxon>
        <taxon>Neoptera</taxon>
        <taxon>Paraneoptera</taxon>
        <taxon>Hemiptera</taxon>
        <taxon>Sternorrhyncha</taxon>
        <taxon>Psylloidea</taxon>
        <taxon>Psyllidae</taxon>
        <taxon>Psyllinae</taxon>
        <taxon>Cacopsylla</taxon>
    </lineage>
</organism>
<evidence type="ECO:0000256" key="2">
    <source>
        <dbReference type="SAM" id="MobiDB-lite"/>
    </source>
</evidence>
<dbReference type="PANTHER" id="PTHR13526">
    <property type="entry name" value="TRANSCRIPTION FACTOR SPT20 HOMOLOG"/>
    <property type="match status" value="1"/>
</dbReference>
<dbReference type="GO" id="GO:0006357">
    <property type="term" value="P:regulation of transcription by RNA polymerase II"/>
    <property type="evidence" value="ECO:0007669"/>
    <property type="project" value="TreeGrafter"/>
</dbReference>
<feature type="coiled-coil region" evidence="1">
    <location>
        <begin position="759"/>
        <end position="838"/>
    </location>
</feature>
<dbReference type="EMBL" id="HBUF01584663">
    <property type="protein sequence ID" value="CAG6771363.1"/>
    <property type="molecule type" value="Transcribed_RNA"/>
</dbReference>
<accession>A0A8D9ARD5</accession>
<feature type="region of interest" description="Disordered" evidence="2">
    <location>
        <begin position="344"/>
        <end position="370"/>
    </location>
</feature>
<dbReference type="PANTHER" id="PTHR13526:SF8">
    <property type="entry name" value="TRANSCRIPTION FACTOR SPT20 HOMOLOG"/>
    <property type="match status" value="1"/>
</dbReference>
<proteinExistence type="predicted"/>